<dbReference type="InterPro" id="IPR000160">
    <property type="entry name" value="GGDEF_dom"/>
</dbReference>
<evidence type="ECO:0000313" key="5">
    <source>
        <dbReference type="EMBL" id="NEU72351.1"/>
    </source>
</evidence>
<feature type="domain" description="PAC" evidence="2">
    <location>
        <begin position="659"/>
        <end position="711"/>
    </location>
</feature>
<proteinExistence type="predicted"/>
<feature type="domain" description="PAS" evidence="1">
    <location>
        <begin position="153"/>
        <end position="208"/>
    </location>
</feature>
<dbReference type="SUPFAM" id="SSF55781">
    <property type="entry name" value="GAF domain-like"/>
    <property type="match status" value="1"/>
</dbReference>
<dbReference type="InterPro" id="IPR052155">
    <property type="entry name" value="Biofilm_reg_signaling"/>
</dbReference>
<dbReference type="CDD" id="cd00130">
    <property type="entry name" value="PAS"/>
    <property type="match status" value="2"/>
</dbReference>
<dbReference type="SUPFAM" id="SSF141868">
    <property type="entry name" value="EAL domain-like"/>
    <property type="match status" value="1"/>
</dbReference>
<dbReference type="NCBIfam" id="TIGR00229">
    <property type="entry name" value="sensory_box"/>
    <property type="match status" value="3"/>
</dbReference>
<dbReference type="RefSeq" id="WP_052324669.1">
    <property type="nucleotide sequence ID" value="NZ_JTCM02000009.1"/>
</dbReference>
<dbReference type="EMBL" id="JTCM02000009">
    <property type="protein sequence ID" value="NEU72351.1"/>
    <property type="molecule type" value="Genomic_DNA"/>
</dbReference>
<dbReference type="Gene3D" id="3.30.450.40">
    <property type="match status" value="1"/>
</dbReference>
<dbReference type="CDD" id="cd01948">
    <property type="entry name" value="EAL"/>
    <property type="match status" value="1"/>
</dbReference>
<dbReference type="PANTHER" id="PTHR44757:SF4">
    <property type="entry name" value="DIGUANYLATE CYCLASE DGCE-RELATED"/>
    <property type="match status" value="1"/>
</dbReference>
<dbReference type="CDD" id="cd01949">
    <property type="entry name" value="GGDEF"/>
    <property type="match status" value="1"/>
</dbReference>
<feature type="domain" description="PAS" evidence="1">
    <location>
        <begin position="448"/>
        <end position="511"/>
    </location>
</feature>
<protein>
    <submittedName>
        <fullName evidence="5">EAL domain-containing protein</fullName>
    </submittedName>
</protein>
<dbReference type="SMART" id="SM00065">
    <property type="entry name" value="GAF"/>
    <property type="match status" value="1"/>
</dbReference>
<dbReference type="Gene3D" id="3.30.70.270">
    <property type="match status" value="1"/>
</dbReference>
<dbReference type="InterPro" id="IPR003018">
    <property type="entry name" value="GAF"/>
</dbReference>
<evidence type="ECO:0000259" key="3">
    <source>
        <dbReference type="PROSITE" id="PS50883"/>
    </source>
</evidence>
<dbReference type="AlphaFoldDB" id="A0A846H742"/>
<dbReference type="Pfam" id="PF08448">
    <property type="entry name" value="PAS_4"/>
    <property type="match status" value="1"/>
</dbReference>
<accession>A0A846H742</accession>
<dbReference type="InterPro" id="IPR001633">
    <property type="entry name" value="EAL_dom"/>
</dbReference>
<dbReference type="Proteomes" id="UP000031549">
    <property type="component" value="Unassembled WGS sequence"/>
</dbReference>
<dbReference type="PROSITE" id="PS50113">
    <property type="entry name" value="PAC"/>
    <property type="match status" value="2"/>
</dbReference>
<dbReference type="SMART" id="SM00091">
    <property type="entry name" value="PAS"/>
    <property type="match status" value="3"/>
</dbReference>
<dbReference type="GO" id="GO:0006355">
    <property type="term" value="P:regulation of DNA-templated transcription"/>
    <property type="evidence" value="ECO:0007669"/>
    <property type="project" value="InterPro"/>
</dbReference>
<evidence type="ECO:0000259" key="4">
    <source>
        <dbReference type="PROSITE" id="PS50887"/>
    </source>
</evidence>
<dbReference type="FunFam" id="3.30.70.270:FF:000001">
    <property type="entry name" value="Diguanylate cyclase domain protein"/>
    <property type="match status" value="1"/>
</dbReference>
<feature type="domain" description="PAC" evidence="2">
    <location>
        <begin position="226"/>
        <end position="279"/>
    </location>
</feature>
<evidence type="ECO:0000259" key="1">
    <source>
        <dbReference type="PROSITE" id="PS50112"/>
    </source>
</evidence>
<dbReference type="Gene3D" id="3.30.450.20">
    <property type="entry name" value="PAS domain"/>
    <property type="match status" value="3"/>
</dbReference>
<dbReference type="PANTHER" id="PTHR44757">
    <property type="entry name" value="DIGUANYLATE CYCLASE DGCP"/>
    <property type="match status" value="1"/>
</dbReference>
<dbReference type="Pfam" id="PF00990">
    <property type="entry name" value="GGDEF"/>
    <property type="match status" value="1"/>
</dbReference>
<dbReference type="SMART" id="SM00052">
    <property type="entry name" value="EAL"/>
    <property type="match status" value="1"/>
</dbReference>
<dbReference type="PROSITE" id="PS50112">
    <property type="entry name" value="PAS"/>
    <property type="match status" value="3"/>
</dbReference>
<dbReference type="Pfam" id="PF00989">
    <property type="entry name" value="PAS"/>
    <property type="match status" value="1"/>
</dbReference>
<feature type="domain" description="PAS" evidence="1">
    <location>
        <begin position="580"/>
        <end position="654"/>
    </location>
</feature>
<dbReference type="NCBIfam" id="TIGR00254">
    <property type="entry name" value="GGDEF"/>
    <property type="match status" value="1"/>
</dbReference>
<dbReference type="InterPro" id="IPR043128">
    <property type="entry name" value="Rev_trsase/Diguanyl_cyclase"/>
</dbReference>
<dbReference type="Pfam" id="PF13185">
    <property type="entry name" value="GAF_2"/>
    <property type="match status" value="1"/>
</dbReference>
<dbReference type="SMART" id="SM00267">
    <property type="entry name" value="GGDEF"/>
    <property type="match status" value="1"/>
</dbReference>
<dbReference type="InterPro" id="IPR001610">
    <property type="entry name" value="PAC"/>
</dbReference>
<dbReference type="InterPro" id="IPR035919">
    <property type="entry name" value="EAL_sf"/>
</dbReference>
<dbReference type="SMART" id="SM00086">
    <property type="entry name" value="PAC"/>
    <property type="match status" value="2"/>
</dbReference>
<dbReference type="PROSITE" id="PS50883">
    <property type="entry name" value="EAL"/>
    <property type="match status" value="1"/>
</dbReference>
<comment type="caution">
    <text evidence="5">The sequence shown here is derived from an EMBL/GenBank/DDBJ whole genome shotgun (WGS) entry which is preliminary data.</text>
</comment>
<dbReference type="SUPFAM" id="SSF55785">
    <property type="entry name" value="PYP-like sensor domain (PAS domain)"/>
    <property type="match status" value="3"/>
</dbReference>
<dbReference type="InterPro" id="IPR035965">
    <property type="entry name" value="PAS-like_dom_sf"/>
</dbReference>
<dbReference type="Pfam" id="PF00563">
    <property type="entry name" value="EAL"/>
    <property type="match status" value="1"/>
</dbReference>
<name>A0A846H742_9CYAN</name>
<evidence type="ECO:0000259" key="2">
    <source>
        <dbReference type="PROSITE" id="PS50113"/>
    </source>
</evidence>
<dbReference type="InterPro" id="IPR000014">
    <property type="entry name" value="PAS"/>
</dbReference>
<dbReference type="Pfam" id="PF13426">
    <property type="entry name" value="PAS_9"/>
    <property type="match status" value="1"/>
</dbReference>
<dbReference type="SUPFAM" id="SSF55073">
    <property type="entry name" value="Nucleotide cyclase"/>
    <property type="match status" value="1"/>
</dbReference>
<dbReference type="InterPro" id="IPR000700">
    <property type="entry name" value="PAS-assoc_C"/>
</dbReference>
<feature type="domain" description="EAL" evidence="3">
    <location>
        <begin position="887"/>
        <end position="1140"/>
    </location>
</feature>
<dbReference type="Gene3D" id="3.20.20.450">
    <property type="entry name" value="EAL domain"/>
    <property type="match status" value="1"/>
</dbReference>
<reference evidence="5 6" key="1">
    <citation type="journal article" date="2015" name="Genome Announc.">
        <title>Draft Genome Sequence of Cyanobacterium Hassallia byssoidea Strain VB512170, Isolated from Monuments in India.</title>
        <authorList>
            <person name="Singh D."/>
            <person name="Chandrababunaidu M.M."/>
            <person name="Panda A."/>
            <person name="Sen D."/>
            <person name="Bhattacharyya S."/>
            <person name="Adhikary S.P."/>
            <person name="Tripathy S."/>
        </authorList>
    </citation>
    <scope>NUCLEOTIDE SEQUENCE [LARGE SCALE GENOMIC DNA]</scope>
    <source>
        <strain evidence="5 6">VB512170</strain>
    </source>
</reference>
<dbReference type="InterPro" id="IPR029016">
    <property type="entry name" value="GAF-like_dom_sf"/>
</dbReference>
<dbReference type="InterPro" id="IPR013656">
    <property type="entry name" value="PAS_4"/>
</dbReference>
<organism evidence="5 6">
    <name type="scientific">Hassallia byssoidea VB512170</name>
    <dbReference type="NCBI Taxonomy" id="1304833"/>
    <lineage>
        <taxon>Bacteria</taxon>
        <taxon>Bacillati</taxon>
        <taxon>Cyanobacteriota</taxon>
        <taxon>Cyanophyceae</taxon>
        <taxon>Nostocales</taxon>
        <taxon>Tolypothrichaceae</taxon>
        <taxon>Hassallia</taxon>
    </lineage>
</organism>
<dbReference type="InterPro" id="IPR029787">
    <property type="entry name" value="Nucleotide_cyclase"/>
</dbReference>
<keyword evidence="6" id="KW-1185">Reference proteome</keyword>
<dbReference type="InterPro" id="IPR013767">
    <property type="entry name" value="PAS_fold"/>
</dbReference>
<feature type="domain" description="GGDEF" evidence="4">
    <location>
        <begin position="743"/>
        <end position="876"/>
    </location>
</feature>
<gene>
    <name evidence="5" type="ORF">PI95_007125</name>
</gene>
<sequence length="1140" mass="128905">MSLLQRNNKASPHMKYLELEQICNKFSDNRQMEYLQINRDFHILDVSEQVQRFADRPPEVMLLRDVRLGFPELIGVEDILIDILEGRKQYFELKGITRVSENYTLLYIDLYVINLDRKLLIFFENATSRMVLQQNLVQKNREANILLRKLTASENYLDNIIRSIADVLLVTNSFGKIKRVNQAAIDLFGYSETELLEKHISQIINGEELLSKENQGDSSRNAKFLQNCEVVCQTKTGDEVFVAFSAAVIQTDINQNSPDLVYIGRDITERKRSQARLSAEHATTRILSESAKLEEATPKILSVICEYLGWEVGELWMLDEQANVLRYVETWHLPSVDIPEFLLASRQIAFSPGIGLPGRVWASGEPVWIEDINSETNFLRTKSAIQEGLHGAFGFPLKNQSEILGVITFFSRKIQPPQSDLQFMMTAIGSQIGQFIKRKQAETALLESEELFQAFMNNSPTVAFMKDEGGRYVYVNKQLEQVFNIKSASLRGKTDFDWLPHDTAKQIHENDIFVMSTGKTVELIEAVPTPDGCLHHWLVFKFPFENAAGQKFVGGVAVDISDRHRLEQQIRHRLEQELFEEKELAQVTLRSIGDAVITTDAESKIRFLNPVAEELTGWSQQSAQGKPLTEVFQIIHEVTREPVENPVEKALREGNIVSLAKDTVLISRNGNEFAVEDSAAPIRTLDDEIIGAVMVFHDVTTARSLARQLSWQASHDALTGLVNRREFENCLTQTLAFARTQNQQHALCYLDLDQFKIVNDTCGHIVGDELLRQVTALFQAQVRSSDTLARLGGDEFGILLNHCSLEAALPIAKMLRESIEAFRFVWQDKTFKLGVSIGLVEINQNSESVTTVLSAADAACYAAKNNGRNRVHIYQADDTQLTQQQGEMQWVARITQALEENRFCLYYQPIVPITESENGEHYEVLLRLVDEVGNLVSPIAFMSSAERYNLMQTLDRWVICTLFATQGQHYRETWKGCQLDKIGCGCLYAINLSGASINDEQFIEFLHEQFALYQIPPALICFEITETVAIANLGKAAQFIRSLREIGCHFALDDFGSGMSSFAYLKNLPVDYLKIDGSFIKDIVDDPIDLAMVEAINQIGHLMGIKTIAEFVENQEILTKITALGVDYAQGYGIAKPRPF</sequence>
<dbReference type="PROSITE" id="PS50887">
    <property type="entry name" value="GGDEF"/>
    <property type="match status" value="1"/>
</dbReference>
<evidence type="ECO:0000313" key="6">
    <source>
        <dbReference type="Proteomes" id="UP000031549"/>
    </source>
</evidence>